<evidence type="ECO:0000256" key="1">
    <source>
        <dbReference type="ARBA" id="ARBA00022741"/>
    </source>
</evidence>
<keyword evidence="3 6" id="KW-0347">Helicase</keyword>
<comment type="catalytic activity">
    <reaction evidence="3">
        <text>ATP + H2O = ADP + phosphate + H(+)</text>
        <dbReference type="Rhea" id="RHEA:13065"/>
        <dbReference type="ChEBI" id="CHEBI:15377"/>
        <dbReference type="ChEBI" id="CHEBI:15378"/>
        <dbReference type="ChEBI" id="CHEBI:30616"/>
        <dbReference type="ChEBI" id="CHEBI:43474"/>
        <dbReference type="ChEBI" id="CHEBI:456216"/>
        <dbReference type="EC" id="5.6.2.3"/>
    </reaction>
</comment>
<dbReference type="Pfam" id="PF23139">
    <property type="entry name" value="OB_YrrC"/>
    <property type="match status" value="1"/>
</dbReference>
<comment type="caution">
    <text evidence="6">The sequence shown here is derived from an EMBL/GenBank/DDBJ whole genome shotgun (WGS) entry which is preliminary data.</text>
</comment>
<dbReference type="InterPro" id="IPR055446">
    <property type="entry name" value="RecD2_N_OB"/>
</dbReference>
<dbReference type="Pfam" id="PF13245">
    <property type="entry name" value="AAA_19"/>
    <property type="match status" value="1"/>
</dbReference>
<dbReference type="Gene3D" id="2.30.30.940">
    <property type="match status" value="1"/>
</dbReference>
<dbReference type="InterPro" id="IPR027785">
    <property type="entry name" value="UvrD-like_helicase_C"/>
</dbReference>
<dbReference type="NCBIfam" id="TIGR01448">
    <property type="entry name" value="recD_rel"/>
    <property type="match status" value="1"/>
</dbReference>
<dbReference type="GO" id="GO:0006281">
    <property type="term" value="P:DNA repair"/>
    <property type="evidence" value="ECO:0007669"/>
    <property type="project" value="InterPro"/>
</dbReference>
<dbReference type="InterPro" id="IPR010994">
    <property type="entry name" value="RuvA_2-like"/>
</dbReference>
<dbReference type="CDD" id="cd18809">
    <property type="entry name" value="SF1_C_RecD"/>
    <property type="match status" value="1"/>
</dbReference>
<dbReference type="GO" id="GO:0006310">
    <property type="term" value="P:DNA recombination"/>
    <property type="evidence" value="ECO:0007669"/>
    <property type="project" value="InterPro"/>
</dbReference>
<dbReference type="GO" id="GO:0009338">
    <property type="term" value="C:exodeoxyribonuclease V complex"/>
    <property type="evidence" value="ECO:0007669"/>
    <property type="project" value="TreeGrafter"/>
</dbReference>
<organism evidence="6 7">
    <name type="scientific">Candidatus Allocopromorpha excrementipullorum</name>
    <dbReference type="NCBI Taxonomy" id="2840743"/>
    <lineage>
        <taxon>Bacteria</taxon>
        <taxon>Bacillati</taxon>
        <taxon>Bacillota</taxon>
        <taxon>Clostridia</taxon>
        <taxon>Eubacteriales</taxon>
        <taxon>Eubacteriaceae</taxon>
        <taxon>Eubacteriaceae incertae sedis</taxon>
        <taxon>Candidatus Allocopromorpha</taxon>
    </lineage>
</organism>
<sequence>MEEKQGSIVEIIFHNSENGYTVAIFETETEAFTAVGNLPGAAVGRNYVVRGEFIIHPTYGEQFSIKEFEETLPSTKDGIREFLSSGAMKGIGRKTAAAIVSHFGTDTLRVIEEEPERLTEIPGIGKKTVDKIVESFASHREFANIVLYLQQYGIGAGYAMKLYQVYEGDTIKAVEENPYRLVEDVFGIGFRKADKIAAKMGVAPDDEFRIKSGVKFTLAYFAGEGNTFLPRGMLCEKTGQLLELPTEVIDDELTSMAFEGEIHIENLENRNVVFLEAYYMAEQNVCKCLASINSARLKPISGSVESLISRTEAATGIYLSENQKHAVTTSLNMGVSVITGGPGTGKTTIINTIINILEESGLKTAIAAPTGRAAKRITETSGHYASTIHRLLEYYFSESENMMRFGKTKEDPLDYDAVIVDEASMIDLMLMNGLVSAIRPGTRLIIVGDADQLPSVGAGNVLRDIIDSEFIYCTKLTEIFRQAKESMIVVNAHRINSGEYPDCNAKGKDFFLLRRNGEKEMLETIKELCLTRLPGYYEGVSPTADIQILTPVRKGLLGSMNLNRELQQVMNPPADDLEEKQIGDRLFREGDKVMQIRNNYQMTWKNVEDFTEGEGVFNGDVGFIRKIDKEFNEMTVVYDETRYATYHFNQLDELELAYAITVHKSQGSEFPIVVMPVSWFPPMLATRNLLYTGVTRGKKAVVLVGSENKLNAMVDNDRIRERYSGLGARLKKMLSLESDMGRI</sequence>
<dbReference type="InterPro" id="IPR041451">
    <property type="entry name" value="RecD2_SH13"/>
</dbReference>
<reference evidence="6" key="2">
    <citation type="journal article" date="2021" name="PeerJ">
        <title>Extensive microbial diversity within the chicken gut microbiome revealed by metagenomics and culture.</title>
        <authorList>
            <person name="Gilroy R."/>
            <person name="Ravi A."/>
            <person name="Getino M."/>
            <person name="Pursley I."/>
            <person name="Horton D.L."/>
            <person name="Alikhan N.F."/>
            <person name="Baker D."/>
            <person name="Gharbi K."/>
            <person name="Hall N."/>
            <person name="Watson M."/>
            <person name="Adriaenssens E.M."/>
            <person name="Foster-Nyarko E."/>
            <person name="Jarju S."/>
            <person name="Secka A."/>
            <person name="Antonio M."/>
            <person name="Oren A."/>
            <person name="Chaudhuri R.R."/>
            <person name="La Ragione R."/>
            <person name="Hildebrand F."/>
            <person name="Pallen M.J."/>
        </authorList>
    </citation>
    <scope>NUCLEOTIDE SEQUENCE</scope>
    <source>
        <strain evidence="6">ChiSjej4B22-8349</strain>
    </source>
</reference>
<gene>
    <name evidence="3" type="primary">recD2</name>
    <name evidence="6" type="ORF">IAD25_05610</name>
</gene>
<feature type="domain" description="AAA+ ATPase" evidence="5">
    <location>
        <begin position="332"/>
        <end position="476"/>
    </location>
</feature>
<proteinExistence type="inferred from homology"/>
<dbReference type="SMART" id="SM00382">
    <property type="entry name" value="AAA"/>
    <property type="match status" value="1"/>
</dbReference>
<dbReference type="InterPro" id="IPR029493">
    <property type="entry name" value="RecD2-like_HHH"/>
</dbReference>
<dbReference type="GO" id="GO:0016787">
    <property type="term" value="F:hydrolase activity"/>
    <property type="evidence" value="ECO:0007669"/>
    <property type="project" value="UniProtKB-KW"/>
</dbReference>
<dbReference type="GO" id="GO:0043139">
    <property type="term" value="F:5'-3' DNA helicase activity"/>
    <property type="evidence" value="ECO:0007669"/>
    <property type="project" value="UniProtKB-UniRule"/>
</dbReference>
<feature type="domain" description="Helix-hairpin-helix DNA-binding motif class 1" evidence="4">
    <location>
        <begin position="81"/>
        <end position="102"/>
    </location>
</feature>
<dbReference type="Pfam" id="PF18335">
    <property type="entry name" value="SH3_13"/>
    <property type="match status" value="1"/>
</dbReference>
<accession>A0A9D1SUZ6</accession>
<dbReference type="SUPFAM" id="SSF47781">
    <property type="entry name" value="RuvA domain 2-like"/>
    <property type="match status" value="1"/>
</dbReference>
<evidence type="ECO:0000259" key="4">
    <source>
        <dbReference type="SMART" id="SM00278"/>
    </source>
</evidence>
<dbReference type="EC" id="5.6.2.3" evidence="3"/>
<dbReference type="InterPro" id="IPR050534">
    <property type="entry name" value="Coronavir_polyprotein_1ab"/>
</dbReference>
<dbReference type="Gene3D" id="1.10.10.2220">
    <property type="match status" value="1"/>
</dbReference>
<evidence type="ECO:0000259" key="5">
    <source>
        <dbReference type="SMART" id="SM00382"/>
    </source>
</evidence>
<evidence type="ECO:0000256" key="3">
    <source>
        <dbReference type="HAMAP-Rule" id="MF_01488"/>
    </source>
</evidence>
<dbReference type="HAMAP" id="MF_01488">
    <property type="entry name" value="RecD2"/>
    <property type="match status" value="1"/>
</dbReference>
<protein>
    <recommendedName>
        <fullName evidence="3">ATP-dependent RecD2 DNA helicase</fullName>
        <ecNumber evidence="3">5.6.2.3</ecNumber>
    </recommendedName>
    <alternativeName>
        <fullName evidence="3">DNA 5'-3' helicase subunit RecD2</fullName>
    </alternativeName>
</protein>
<name>A0A9D1SUZ6_9FIRM</name>
<dbReference type="GO" id="GO:0005524">
    <property type="term" value="F:ATP binding"/>
    <property type="evidence" value="ECO:0007669"/>
    <property type="project" value="UniProtKB-UniRule"/>
</dbReference>
<dbReference type="GO" id="GO:0003677">
    <property type="term" value="F:DNA binding"/>
    <property type="evidence" value="ECO:0007669"/>
    <property type="project" value="UniProtKB-UniRule"/>
</dbReference>
<dbReference type="Proteomes" id="UP000824130">
    <property type="component" value="Unassembled WGS sequence"/>
</dbReference>
<evidence type="ECO:0000313" key="6">
    <source>
        <dbReference type="EMBL" id="HIU96174.1"/>
    </source>
</evidence>
<dbReference type="PANTHER" id="PTHR43788">
    <property type="entry name" value="DNA2/NAM7 HELICASE FAMILY MEMBER"/>
    <property type="match status" value="1"/>
</dbReference>
<evidence type="ECO:0000313" key="7">
    <source>
        <dbReference type="Proteomes" id="UP000824130"/>
    </source>
</evidence>
<dbReference type="Pfam" id="PF14520">
    <property type="entry name" value="HHH_5"/>
    <property type="match status" value="1"/>
</dbReference>
<dbReference type="SUPFAM" id="SSF52540">
    <property type="entry name" value="P-loop containing nucleoside triphosphate hydrolases"/>
    <property type="match status" value="1"/>
</dbReference>
<dbReference type="Pfam" id="PF14490">
    <property type="entry name" value="HHH_RecD2"/>
    <property type="match status" value="1"/>
</dbReference>
<keyword evidence="3" id="KW-0378">Hydrolase</keyword>
<reference evidence="6" key="1">
    <citation type="submission" date="2020-10" db="EMBL/GenBank/DDBJ databases">
        <authorList>
            <person name="Gilroy R."/>
        </authorList>
    </citation>
    <scope>NUCLEOTIDE SEQUENCE</scope>
    <source>
        <strain evidence="6">ChiSjej4B22-8349</strain>
    </source>
</reference>
<dbReference type="GO" id="GO:0017116">
    <property type="term" value="F:single-stranded DNA helicase activity"/>
    <property type="evidence" value="ECO:0007669"/>
    <property type="project" value="TreeGrafter"/>
</dbReference>
<keyword evidence="1 3" id="KW-0547">Nucleotide-binding</keyword>
<dbReference type="AlphaFoldDB" id="A0A9D1SUZ6"/>
<dbReference type="Pfam" id="PF13538">
    <property type="entry name" value="UvrD_C_2"/>
    <property type="match status" value="1"/>
</dbReference>
<dbReference type="EMBL" id="DVOB01000122">
    <property type="protein sequence ID" value="HIU96174.1"/>
    <property type="molecule type" value="Genomic_DNA"/>
</dbReference>
<dbReference type="Gene3D" id="3.40.50.300">
    <property type="entry name" value="P-loop containing nucleotide triphosphate hydrolases"/>
    <property type="match status" value="2"/>
</dbReference>
<comment type="function">
    <text evidence="3">DNA-dependent ATPase and ATP-dependent 5'-3' DNA helicase. Has no activity on blunt DNA or DNA with 3'-overhangs, requires at least 10 bases of 5'-ssDNA for helicase activity.</text>
</comment>
<dbReference type="Gene3D" id="1.10.150.20">
    <property type="entry name" value="5' to 3' exonuclease, C-terminal subdomain"/>
    <property type="match status" value="1"/>
</dbReference>
<dbReference type="SMART" id="SM00278">
    <property type="entry name" value="HhH1"/>
    <property type="match status" value="3"/>
</dbReference>
<dbReference type="InterPro" id="IPR027417">
    <property type="entry name" value="P-loop_NTPase"/>
</dbReference>
<dbReference type="InterPro" id="IPR003593">
    <property type="entry name" value="AAA+_ATPase"/>
</dbReference>
<keyword evidence="2 3" id="KW-0067">ATP-binding</keyword>
<dbReference type="CDD" id="cd17933">
    <property type="entry name" value="DEXSc_RecD-like"/>
    <property type="match status" value="1"/>
</dbReference>
<keyword evidence="3" id="KW-0238">DNA-binding</keyword>
<dbReference type="InterPro" id="IPR003583">
    <property type="entry name" value="Hlx-hairpin-Hlx_DNA-bd_motif"/>
</dbReference>
<comment type="similarity">
    <text evidence="3">Belongs to the RecD family. RecD2 subfamily.</text>
</comment>
<dbReference type="PANTHER" id="PTHR43788:SF6">
    <property type="entry name" value="DNA HELICASE B"/>
    <property type="match status" value="1"/>
</dbReference>
<dbReference type="InterPro" id="IPR006345">
    <property type="entry name" value="RecD2"/>
</dbReference>
<feature type="domain" description="Helix-hairpin-helix DNA-binding motif class 1" evidence="4">
    <location>
        <begin position="116"/>
        <end position="135"/>
    </location>
</feature>
<feature type="domain" description="Helix-hairpin-helix DNA-binding motif class 1" evidence="4">
    <location>
        <begin position="180"/>
        <end position="199"/>
    </location>
</feature>
<evidence type="ECO:0000256" key="2">
    <source>
        <dbReference type="ARBA" id="ARBA00022840"/>
    </source>
</evidence>
<feature type="binding site" evidence="3">
    <location>
        <begin position="343"/>
        <end position="347"/>
    </location>
    <ligand>
        <name>ATP</name>
        <dbReference type="ChEBI" id="CHEBI:30616"/>
    </ligand>
</feature>
<keyword evidence="3" id="KW-0413">Isomerase</keyword>